<evidence type="ECO:0000313" key="2">
    <source>
        <dbReference type="Proteomes" id="UP000269396"/>
    </source>
</evidence>
<evidence type="ECO:0000313" key="1">
    <source>
        <dbReference type="EMBL" id="VDP65713.1"/>
    </source>
</evidence>
<accession>A0A183PJ50</accession>
<gene>
    <name evidence="1" type="ORF">SMTD_LOCUS14386</name>
</gene>
<dbReference type="AlphaFoldDB" id="A0A183PJ50"/>
<protein>
    <submittedName>
        <fullName evidence="1">Uncharacterized protein</fullName>
    </submittedName>
</protein>
<proteinExistence type="predicted"/>
<name>A0A183PJ50_9TREM</name>
<dbReference type="EMBL" id="UZAL01034582">
    <property type="protein sequence ID" value="VDP65713.1"/>
    <property type="molecule type" value="Genomic_DNA"/>
</dbReference>
<sequence length="138" mass="15320">MTWCRGMKESCKRLASVGPSRLPGWGLRDGATHDHTRVVGEDIYLHIPTFEDVSRHTEQQSHKDLTLQDQYPKVASTSLTDDNSLLEKFAFSDALALSGLEVRACLFFDDGCSSSPSFTSVQKDCPDIPIEDSHFDIG</sequence>
<dbReference type="STRING" id="31246.A0A183PJ50"/>
<keyword evidence="2" id="KW-1185">Reference proteome</keyword>
<organism evidence="1 2">
    <name type="scientific">Schistosoma mattheei</name>
    <dbReference type="NCBI Taxonomy" id="31246"/>
    <lineage>
        <taxon>Eukaryota</taxon>
        <taxon>Metazoa</taxon>
        <taxon>Spiralia</taxon>
        <taxon>Lophotrochozoa</taxon>
        <taxon>Platyhelminthes</taxon>
        <taxon>Trematoda</taxon>
        <taxon>Digenea</taxon>
        <taxon>Strigeidida</taxon>
        <taxon>Schistosomatoidea</taxon>
        <taxon>Schistosomatidae</taxon>
        <taxon>Schistosoma</taxon>
    </lineage>
</organism>
<dbReference type="Proteomes" id="UP000269396">
    <property type="component" value="Unassembled WGS sequence"/>
</dbReference>
<reference evidence="1 2" key="1">
    <citation type="submission" date="2018-11" db="EMBL/GenBank/DDBJ databases">
        <authorList>
            <consortium name="Pathogen Informatics"/>
        </authorList>
    </citation>
    <scope>NUCLEOTIDE SEQUENCE [LARGE SCALE GENOMIC DNA]</scope>
    <source>
        <strain>Denwood</strain>
        <strain evidence="2">Zambia</strain>
    </source>
</reference>